<evidence type="ECO:0000313" key="3">
    <source>
        <dbReference type="Proteomes" id="UP000199705"/>
    </source>
</evidence>
<dbReference type="Proteomes" id="UP000199705">
    <property type="component" value="Unassembled WGS sequence"/>
</dbReference>
<keyword evidence="1" id="KW-1133">Transmembrane helix</keyword>
<keyword evidence="3" id="KW-1185">Reference proteome</keyword>
<dbReference type="EMBL" id="FNCG01000010">
    <property type="protein sequence ID" value="SDH48620.1"/>
    <property type="molecule type" value="Genomic_DNA"/>
</dbReference>
<sequence>MIMFTHLRNIETAFQQNKRIVALVILTSAIISVAAIYFAFAAYQRASAHIYVLANGKALEAIAADRKDNIPVEARDHIKMFHHYFFTLDPDEKVIESNISKALYLADESARNQYDDLKEKSYYNNLISGNISQTIAVDSIQLNMNSYPYAFKCFATEKLIRATSTINKLLVTQGYLRNVSRSDNNPHGFLIEHWETLANRDTTINNQP</sequence>
<name>A0A1G8CUH3_9SPHI</name>
<dbReference type="AlphaFoldDB" id="A0A1G8CUH3"/>
<organism evidence="2 3">
    <name type="scientific">Mucilaginibacter gossypii</name>
    <dbReference type="NCBI Taxonomy" id="551996"/>
    <lineage>
        <taxon>Bacteria</taxon>
        <taxon>Pseudomonadati</taxon>
        <taxon>Bacteroidota</taxon>
        <taxon>Sphingobacteriia</taxon>
        <taxon>Sphingobacteriales</taxon>
        <taxon>Sphingobacteriaceae</taxon>
        <taxon>Mucilaginibacter</taxon>
    </lineage>
</organism>
<evidence type="ECO:0000256" key="1">
    <source>
        <dbReference type="SAM" id="Phobius"/>
    </source>
</evidence>
<evidence type="ECO:0000313" key="2">
    <source>
        <dbReference type="EMBL" id="SDH48620.1"/>
    </source>
</evidence>
<keyword evidence="1" id="KW-0812">Transmembrane</keyword>
<dbReference type="STRING" id="551996.SAMN05192573_11033"/>
<keyword evidence="1" id="KW-0472">Membrane</keyword>
<gene>
    <name evidence="2" type="ORF">SAMN05192573_11033</name>
</gene>
<proteinExistence type="predicted"/>
<dbReference type="NCBIfam" id="TIGR03781">
    <property type="entry name" value="Bac_Flav_CT_K"/>
    <property type="match status" value="1"/>
</dbReference>
<dbReference type="InterPro" id="IPR022276">
    <property type="entry name" value="Conjug_transposon_TraK"/>
</dbReference>
<protein>
    <submittedName>
        <fullName evidence="2">Bacteroides conjugative transposon TraK protein</fullName>
    </submittedName>
</protein>
<reference evidence="3" key="1">
    <citation type="submission" date="2016-10" db="EMBL/GenBank/DDBJ databases">
        <authorList>
            <person name="Varghese N."/>
            <person name="Submissions S."/>
        </authorList>
    </citation>
    <scope>NUCLEOTIDE SEQUENCE [LARGE SCALE GENOMIC DNA]</scope>
    <source>
        <strain evidence="3">Gh-67</strain>
    </source>
</reference>
<feature type="transmembrane region" description="Helical" evidence="1">
    <location>
        <begin position="20"/>
        <end position="43"/>
    </location>
</feature>
<accession>A0A1G8CUH3</accession>